<dbReference type="Gene3D" id="1.10.540.10">
    <property type="entry name" value="Acyl-CoA dehydrogenase/oxidase, N-terminal domain"/>
    <property type="match status" value="1"/>
</dbReference>
<dbReference type="PANTHER" id="PTHR48083">
    <property type="entry name" value="MEDIUM-CHAIN SPECIFIC ACYL-COA DEHYDROGENASE, MITOCHONDRIAL-RELATED"/>
    <property type="match status" value="1"/>
</dbReference>
<evidence type="ECO:0000259" key="2">
    <source>
        <dbReference type="Pfam" id="PF08028"/>
    </source>
</evidence>
<name>A0A6C0M7P6_9ACTN</name>
<dbReference type="PANTHER" id="PTHR48083:SF19">
    <property type="entry name" value="FLAVIN-DEPENDENT MONOOXYGENASE, OXYGENASE SUBUNIT HSAA"/>
    <property type="match status" value="1"/>
</dbReference>
<evidence type="ECO:0000313" key="3">
    <source>
        <dbReference type="EMBL" id="QHU79168.1"/>
    </source>
</evidence>
<dbReference type="InterPro" id="IPR013107">
    <property type="entry name" value="Acyl-CoA_DH_C"/>
</dbReference>
<dbReference type="InterPro" id="IPR037069">
    <property type="entry name" value="AcylCoA_DH/ox_N_sf"/>
</dbReference>
<dbReference type="GO" id="GO:0050660">
    <property type="term" value="F:flavin adenine dinucleotide binding"/>
    <property type="evidence" value="ECO:0007669"/>
    <property type="project" value="InterPro"/>
</dbReference>
<dbReference type="PIRSF" id="PIRSF016578">
    <property type="entry name" value="HsaA"/>
    <property type="match status" value="1"/>
</dbReference>
<dbReference type="Gene3D" id="1.20.140.10">
    <property type="entry name" value="Butyryl-CoA Dehydrogenase, subunit A, domain 3"/>
    <property type="match status" value="1"/>
</dbReference>
<dbReference type="SUPFAM" id="SSF56645">
    <property type="entry name" value="Acyl-CoA dehydrogenase NM domain-like"/>
    <property type="match status" value="1"/>
</dbReference>
<dbReference type="Pfam" id="PF08028">
    <property type="entry name" value="Acyl-CoA_dh_2"/>
    <property type="match status" value="1"/>
</dbReference>
<organism evidence="3">
    <name type="scientific">Streptomyces sp. RK44</name>
    <dbReference type="NCBI Taxonomy" id="2689578"/>
    <lineage>
        <taxon>Bacteria</taxon>
        <taxon>Bacillati</taxon>
        <taxon>Actinomycetota</taxon>
        <taxon>Actinomycetes</taxon>
        <taxon>Kitasatosporales</taxon>
        <taxon>Streptomycetaceae</taxon>
        <taxon>Streptomyces</taxon>
    </lineage>
</organism>
<evidence type="ECO:0000256" key="1">
    <source>
        <dbReference type="ARBA" id="ARBA00023002"/>
    </source>
</evidence>
<accession>A0A6C0M7P6</accession>
<dbReference type="EMBL" id="MN906804">
    <property type="protein sequence ID" value="QHU79168.1"/>
    <property type="molecule type" value="Genomic_DNA"/>
</dbReference>
<dbReference type="Gene3D" id="2.40.110.10">
    <property type="entry name" value="Butyryl-CoA Dehydrogenase, subunit A, domain 2"/>
    <property type="match status" value="1"/>
</dbReference>
<dbReference type="GO" id="GO:0016712">
    <property type="term" value="F:oxidoreductase activity, acting on paired donors, with incorporation or reduction of molecular oxygen, reduced flavin or flavoprotein as one donor, and incorporation of one atom of oxygen"/>
    <property type="evidence" value="ECO:0007669"/>
    <property type="project" value="TreeGrafter"/>
</dbReference>
<dbReference type="InterPro" id="IPR036250">
    <property type="entry name" value="AcylCo_DH-like_C"/>
</dbReference>
<feature type="domain" description="Acyl-CoA dehydrogenase C-terminal" evidence="2">
    <location>
        <begin position="244"/>
        <end position="363"/>
    </location>
</feature>
<dbReference type="SUPFAM" id="SSF47203">
    <property type="entry name" value="Acyl-CoA dehydrogenase C-terminal domain-like"/>
    <property type="match status" value="1"/>
</dbReference>
<keyword evidence="1" id="KW-0560">Oxidoreductase</keyword>
<dbReference type="InterPro" id="IPR050741">
    <property type="entry name" value="Acyl-CoA_dehydrogenase"/>
</dbReference>
<dbReference type="GO" id="GO:0005737">
    <property type="term" value="C:cytoplasm"/>
    <property type="evidence" value="ECO:0007669"/>
    <property type="project" value="TreeGrafter"/>
</dbReference>
<dbReference type="AlphaFoldDB" id="A0A6C0M7P6"/>
<dbReference type="InterPro" id="IPR009100">
    <property type="entry name" value="AcylCoA_DH/oxidase_NM_dom_sf"/>
</dbReference>
<reference evidence="3" key="1">
    <citation type="journal article" date="2020" name="Molecules">
        <title>Signalling and Bioactive Metabolites from Streptomyces sp. RK44.</title>
        <authorList>
            <person name="Fang Q."/>
            <person name="Maglangit F."/>
            <person name="Wu L."/>
            <person name="Ebel R."/>
            <person name="Kyeremeh K."/>
            <person name="Andersen J.H."/>
            <person name="Annang F."/>
            <person name="Perez-Moreno G."/>
            <person name="Reyes F."/>
            <person name="Deng H."/>
        </authorList>
    </citation>
    <scope>NUCLEOTIDE SEQUENCE</scope>
    <source>
        <strain evidence="3">RK44</strain>
    </source>
</reference>
<proteinExistence type="predicted"/>
<dbReference type="InterPro" id="IPR046373">
    <property type="entry name" value="Acyl-CoA_Oxase/DH_mid-dom_sf"/>
</dbReference>
<sequence length="384" mass="40007">MLTVPRTDRTPARLAPETAGLTELARDAALRAEEQRRLTPEVAAAITAAGFPRHFVPGRWGGAAGEFGALVTGVAEVAEACGSTGWCAALYAAHGRLAAYLPTEGQREVWERGPGARIAAAVVPPQGRAVAEGGGWRLDGEWRPASGVDHADWVLLASWTPGGAEPEHRCGAEPEHRIFAVPRSELSVLDTWHTSGLRGTGSNTVVADGVRVPGHRSVTLDALVRPRPGAARCHTVPFPMVAALLFAAPLLGIARGALRAWIRERTASASPHPATHTVLSRASAHIHSAGLLLGGAAERADHAEISALTVAENRRDATAAAALCRDAVDELFRASGLRAQSPDHPVQRAWRDATAAAGHATLDPDAAARAYAAAVLSTEPGGSP</sequence>
<protein>
    <submittedName>
        <fullName evidence="3">AHFA-H</fullName>
    </submittedName>
</protein>
<dbReference type="GO" id="GO:0033539">
    <property type="term" value="P:fatty acid beta-oxidation using acyl-CoA dehydrogenase"/>
    <property type="evidence" value="ECO:0007669"/>
    <property type="project" value="TreeGrafter"/>
</dbReference>
<dbReference type="GO" id="GO:0003995">
    <property type="term" value="F:acyl-CoA dehydrogenase activity"/>
    <property type="evidence" value="ECO:0007669"/>
    <property type="project" value="TreeGrafter"/>
</dbReference>